<name>A0A6L2PA24_COPFO</name>
<dbReference type="InParanoid" id="A0A6L2PA24"/>
<dbReference type="GO" id="GO:0046872">
    <property type="term" value="F:metal ion binding"/>
    <property type="evidence" value="ECO:0007669"/>
    <property type="project" value="UniProtKB-KW"/>
</dbReference>
<comment type="caution">
    <text evidence="4">The sequence shown here is derived from an EMBL/GenBank/DDBJ whole genome shotgun (WGS) entry which is preliminary data.</text>
</comment>
<keyword evidence="2" id="KW-0479">Metal-binding</keyword>
<evidence type="ECO:0000259" key="3">
    <source>
        <dbReference type="Pfam" id="PF13359"/>
    </source>
</evidence>
<comment type="cofactor">
    <cofactor evidence="1">
        <name>a divalent metal cation</name>
        <dbReference type="ChEBI" id="CHEBI:60240"/>
    </cofactor>
</comment>
<dbReference type="Pfam" id="PF13359">
    <property type="entry name" value="DDE_Tnp_4"/>
    <property type="match status" value="1"/>
</dbReference>
<sequence>CLATENSFHSLHYEYLRGVTTIRGVVRTACTALWTCLQPVLMAEKNEEDWLSIADEFNHRTNFPNCIGAVDGKHIRMCKPDGSGSEFFNYKSYFSTVLMALVDADYKFVAIEVGASGSSSDSNIFKQSHLYRRLERNELNMPNGGPLSQDEHGEHMPFVIVADEAFALS</sequence>
<dbReference type="InterPro" id="IPR027806">
    <property type="entry name" value="HARBI1_dom"/>
</dbReference>
<feature type="domain" description="DDE Tnp4" evidence="3">
    <location>
        <begin position="70"/>
        <end position="168"/>
    </location>
</feature>
<dbReference type="OrthoDB" id="8189118at2759"/>
<dbReference type="EMBL" id="BLKM01010094">
    <property type="protein sequence ID" value="GFG29191.1"/>
    <property type="molecule type" value="Genomic_DNA"/>
</dbReference>
<gene>
    <name evidence="4" type="ORF">Cfor_04921</name>
</gene>
<protein>
    <recommendedName>
        <fullName evidence="3">DDE Tnp4 domain-containing protein</fullName>
    </recommendedName>
</protein>
<evidence type="ECO:0000313" key="5">
    <source>
        <dbReference type="Proteomes" id="UP000502823"/>
    </source>
</evidence>
<keyword evidence="5" id="KW-1185">Reference proteome</keyword>
<evidence type="ECO:0000256" key="2">
    <source>
        <dbReference type="ARBA" id="ARBA00022723"/>
    </source>
</evidence>
<feature type="non-terminal residue" evidence="4">
    <location>
        <position position="1"/>
    </location>
</feature>
<proteinExistence type="predicted"/>
<organism evidence="4 5">
    <name type="scientific">Coptotermes formosanus</name>
    <name type="common">Formosan subterranean termite</name>
    <dbReference type="NCBI Taxonomy" id="36987"/>
    <lineage>
        <taxon>Eukaryota</taxon>
        <taxon>Metazoa</taxon>
        <taxon>Ecdysozoa</taxon>
        <taxon>Arthropoda</taxon>
        <taxon>Hexapoda</taxon>
        <taxon>Insecta</taxon>
        <taxon>Pterygota</taxon>
        <taxon>Neoptera</taxon>
        <taxon>Polyneoptera</taxon>
        <taxon>Dictyoptera</taxon>
        <taxon>Blattodea</taxon>
        <taxon>Blattoidea</taxon>
        <taxon>Termitoidae</taxon>
        <taxon>Rhinotermitidae</taxon>
        <taxon>Coptotermes</taxon>
    </lineage>
</organism>
<reference evidence="5" key="1">
    <citation type="submission" date="2020-01" db="EMBL/GenBank/DDBJ databases">
        <title>Draft genome sequence of the Termite Coptotermes fromosanus.</title>
        <authorList>
            <person name="Itakura S."/>
            <person name="Yosikawa Y."/>
            <person name="Umezawa K."/>
        </authorList>
    </citation>
    <scope>NUCLEOTIDE SEQUENCE [LARGE SCALE GENOMIC DNA]</scope>
</reference>
<accession>A0A6L2PA24</accession>
<evidence type="ECO:0000313" key="4">
    <source>
        <dbReference type="EMBL" id="GFG29191.1"/>
    </source>
</evidence>
<dbReference type="Proteomes" id="UP000502823">
    <property type="component" value="Unassembled WGS sequence"/>
</dbReference>
<dbReference type="AlphaFoldDB" id="A0A6L2PA24"/>
<evidence type="ECO:0000256" key="1">
    <source>
        <dbReference type="ARBA" id="ARBA00001968"/>
    </source>
</evidence>